<dbReference type="Gene3D" id="3.40.50.410">
    <property type="entry name" value="von Willebrand factor, type A domain"/>
    <property type="match status" value="1"/>
</dbReference>
<dbReference type="InterPro" id="IPR002035">
    <property type="entry name" value="VWF_A"/>
</dbReference>
<feature type="transmembrane region" description="Helical" evidence="5">
    <location>
        <begin position="292"/>
        <end position="310"/>
    </location>
</feature>
<dbReference type="InterPro" id="IPR013105">
    <property type="entry name" value="TPR_2"/>
</dbReference>
<keyword evidence="1" id="KW-0677">Repeat</keyword>
<sequence length="591" mass="68749">MDNFAFLNPYFLFAIFGIVLVLFRSKSTQNLSKYFSKQVLSKIYMGSDSKINKNIFLFLSLLFIMLALARPVINNGETKISSELTPLVVGFDLSKSMNVDDLYPSRIESAKNKFLKLLQDKINFKIALIGFASESFLISPLSEDSDAIKYFVENLSSEYISLGGTDILNALIHTNKLIKSNNKNLLLYTDGGEKTDFSKEIKYAKKNGIKVYVYMTASLKGGVIKENKKIIKDRQNNIVISRKNENIKELAIQTGGKYFEYKISNDARELLSSIKTESKSKYIKTIKNNKELFYYPLILSIIFLFLYMFTFRKSLNVSYIFVLFLILPKNLDAGILDFWQENRANNSYQAKDFNKSLEYFNKIEKKSGELEFNKASLYYQKQDFDKAINIYEDINFTSDEKNSLKYFKLGNSYFKSNNLEKAKLSFEKSLELKENNKTRKNLALTKKLLEQKEKKDKDKKENQKKSQKNDDKKNENKDSKSDKNKENNSKKSEQKENNKKESEKSKQDNESKEQNESKKNSNKESNSTKSENSKKDTNESNNNYKSNLEQYNQEYISKEEEQKWDKLLENGNKILMYPNKSGKGSYEKNLW</sequence>
<dbReference type="Pfam" id="PF13519">
    <property type="entry name" value="VWA_2"/>
    <property type="match status" value="1"/>
</dbReference>
<dbReference type="InterPro" id="IPR011990">
    <property type="entry name" value="TPR-like_helical_dom_sf"/>
</dbReference>
<evidence type="ECO:0000256" key="3">
    <source>
        <dbReference type="PROSITE-ProRule" id="PRU00339"/>
    </source>
</evidence>
<evidence type="ECO:0000256" key="2">
    <source>
        <dbReference type="ARBA" id="ARBA00022803"/>
    </source>
</evidence>
<feature type="region of interest" description="Disordered" evidence="4">
    <location>
        <begin position="442"/>
        <end position="554"/>
    </location>
</feature>
<keyword evidence="5" id="KW-0472">Membrane</keyword>
<evidence type="ECO:0000259" key="6">
    <source>
        <dbReference type="PROSITE" id="PS50234"/>
    </source>
</evidence>
<organism evidence="7">
    <name type="scientific">uncultured Campylobacterales bacterium</name>
    <dbReference type="NCBI Taxonomy" id="352960"/>
    <lineage>
        <taxon>Bacteria</taxon>
        <taxon>Pseudomonadati</taxon>
        <taxon>Campylobacterota</taxon>
        <taxon>Epsilonproteobacteria</taxon>
        <taxon>Campylobacterales</taxon>
        <taxon>environmental samples</taxon>
    </lineage>
</organism>
<protein>
    <recommendedName>
        <fullName evidence="6">VWFA domain-containing protein</fullName>
    </recommendedName>
</protein>
<dbReference type="PROSITE" id="PS50234">
    <property type="entry name" value="VWFA"/>
    <property type="match status" value="1"/>
</dbReference>
<dbReference type="InterPro" id="IPR019734">
    <property type="entry name" value="TPR_rpt"/>
</dbReference>
<keyword evidence="5" id="KW-1133">Transmembrane helix</keyword>
<evidence type="ECO:0000256" key="1">
    <source>
        <dbReference type="ARBA" id="ARBA00022737"/>
    </source>
</evidence>
<accession>A0A6S6S9V9</accession>
<evidence type="ECO:0000313" key="7">
    <source>
        <dbReference type="EMBL" id="CAA6806663.1"/>
    </source>
</evidence>
<keyword evidence="2 3" id="KW-0802">TPR repeat</keyword>
<feature type="compositionally biased region" description="Polar residues" evidence="4">
    <location>
        <begin position="539"/>
        <end position="554"/>
    </location>
</feature>
<dbReference type="EMBL" id="CACVAW010000023">
    <property type="protein sequence ID" value="CAA6806663.1"/>
    <property type="molecule type" value="Genomic_DNA"/>
</dbReference>
<dbReference type="AlphaFoldDB" id="A0A6S6S9V9"/>
<dbReference type="PANTHER" id="PTHR22550:SF14">
    <property type="entry name" value="VWFA DOMAIN-CONTAINING PROTEIN"/>
    <property type="match status" value="1"/>
</dbReference>
<dbReference type="Pfam" id="PF13181">
    <property type="entry name" value="TPR_8"/>
    <property type="match status" value="1"/>
</dbReference>
<proteinExistence type="predicted"/>
<evidence type="ECO:0000256" key="4">
    <source>
        <dbReference type="SAM" id="MobiDB-lite"/>
    </source>
</evidence>
<keyword evidence="5" id="KW-0812">Transmembrane</keyword>
<gene>
    <name evidence="7" type="ORF">HELGO_WM13645</name>
</gene>
<feature type="domain" description="VWFA" evidence="6">
    <location>
        <begin position="86"/>
        <end position="274"/>
    </location>
</feature>
<dbReference type="Gene3D" id="1.25.40.10">
    <property type="entry name" value="Tetratricopeptide repeat domain"/>
    <property type="match status" value="1"/>
</dbReference>
<name>A0A6S6S9V9_9BACT</name>
<dbReference type="SMART" id="SM00028">
    <property type="entry name" value="TPR"/>
    <property type="match status" value="2"/>
</dbReference>
<evidence type="ECO:0000256" key="5">
    <source>
        <dbReference type="SAM" id="Phobius"/>
    </source>
</evidence>
<dbReference type="SMART" id="SM00327">
    <property type="entry name" value="VWA"/>
    <property type="match status" value="1"/>
</dbReference>
<dbReference type="PROSITE" id="PS50005">
    <property type="entry name" value="TPR"/>
    <property type="match status" value="1"/>
</dbReference>
<dbReference type="InterPro" id="IPR050768">
    <property type="entry name" value="UPF0353/GerABKA_families"/>
</dbReference>
<dbReference type="SUPFAM" id="SSF48452">
    <property type="entry name" value="TPR-like"/>
    <property type="match status" value="1"/>
</dbReference>
<dbReference type="Pfam" id="PF07719">
    <property type="entry name" value="TPR_2"/>
    <property type="match status" value="1"/>
</dbReference>
<dbReference type="SUPFAM" id="SSF53300">
    <property type="entry name" value="vWA-like"/>
    <property type="match status" value="1"/>
</dbReference>
<dbReference type="PANTHER" id="PTHR22550">
    <property type="entry name" value="SPORE GERMINATION PROTEIN"/>
    <property type="match status" value="1"/>
</dbReference>
<feature type="transmembrane region" description="Helical" evidence="5">
    <location>
        <begin position="6"/>
        <end position="23"/>
    </location>
</feature>
<reference evidence="7" key="1">
    <citation type="submission" date="2020-01" db="EMBL/GenBank/DDBJ databases">
        <authorList>
            <person name="Meier V. D."/>
            <person name="Meier V D."/>
        </authorList>
    </citation>
    <scope>NUCLEOTIDE SEQUENCE</scope>
    <source>
        <strain evidence="7">HLG_WM_MAG_12</strain>
    </source>
</reference>
<dbReference type="InterPro" id="IPR036465">
    <property type="entry name" value="vWFA_dom_sf"/>
</dbReference>
<feature type="repeat" description="TPR" evidence="3">
    <location>
        <begin position="403"/>
        <end position="436"/>
    </location>
</feature>
<feature type="compositionally biased region" description="Basic and acidic residues" evidence="4">
    <location>
        <begin position="447"/>
        <end position="522"/>
    </location>
</feature>